<name>A0A1J1IYP6_9DIPT</name>
<proteinExistence type="predicted"/>
<accession>A0A1J1IYP6</accession>
<gene>
    <name evidence="1" type="ORF">CLUMA_CG017871</name>
</gene>
<protein>
    <submittedName>
        <fullName evidence="1">CLUMA_CG017871, isoform A</fullName>
    </submittedName>
</protein>
<evidence type="ECO:0000313" key="2">
    <source>
        <dbReference type="Proteomes" id="UP000183832"/>
    </source>
</evidence>
<reference evidence="1 2" key="1">
    <citation type="submission" date="2015-04" db="EMBL/GenBank/DDBJ databases">
        <authorList>
            <person name="Syromyatnikov M.Y."/>
            <person name="Popov V.N."/>
        </authorList>
    </citation>
    <scope>NUCLEOTIDE SEQUENCE [LARGE SCALE GENOMIC DNA]</scope>
</reference>
<keyword evidence="2" id="KW-1185">Reference proteome</keyword>
<dbReference type="EMBL" id="CVRI01000063">
    <property type="protein sequence ID" value="CRL04818.1"/>
    <property type="molecule type" value="Genomic_DNA"/>
</dbReference>
<dbReference type="AlphaFoldDB" id="A0A1J1IYP6"/>
<evidence type="ECO:0000313" key="1">
    <source>
        <dbReference type="EMBL" id="CRL04818.1"/>
    </source>
</evidence>
<dbReference type="Proteomes" id="UP000183832">
    <property type="component" value="Unassembled WGS sequence"/>
</dbReference>
<organism evidence="1 2">
    <name type="scientific">Clunio marinus</name>
    <dbReference type="NCBI Taxonomy" id="568069"/>
    <lineage>
        <taxon>Eukaryota</taxon>
        <taxon>Metazoa</taxon>
        <taxon>Ecdysozoa</taxon>
        <taxon>Arthropoda</taxon>
        <taxon>Hexapoda</taxon>
        <taxon>Insecta</taxon>
        <taxon>Pterygota</taxon>
        <taxon>Neoptera</taxon>
        <taxon>Endopterygota</taxon>
        <taxon>Diptera</taxon>
        <taxon>Nematocera</taxon>
        <taxon>Chironomoidea</taxon>
        <taxon>Chironomidae</taxon>
        <taxon>Clunio</taxon>
    </lineage>
</organism>
<sequence length="152" mass="17024">MSSMMTITMCGVIFKGDSKVMPSCSIACFHQNIATIIRLILTKCNEMKILFKTSAFCGVVSQEKAFKLFKIHSATEAFTYFDKSRHKCKNFIQVASERKVQIAGNLLNIAKIKCEAQPTMYTSEASLTLGKQSITIYQNKNFPLLSHLSHKG</sequence>